<evidence type="ECO:0000313" key="3">
    <source>
        <dbReference type="Proteomes" id="UP000252519"/>
    </source>
</evidence>
<keyword evidence="1" id="KW-0472">Membrane</keyword>
<keyword evidence="3" id="KW-1185">Reference proteome</keyword>
<keyword evidence="1" id="KW-1133">Transmembrane helix</keyword>
<accession>A0A368FN66</accession>
<organism evidence="2 3">
    <name type="scientific">Ancylostoma caninum</name>
    <name type="common">Dog hookworm</name>
    <dbReference type="NCBI Taxonomy" id="29170"/>
    <lineage>
        <taxon>Eukaryota</taxon>
        <taxon>Metazoa</taxon>
        <taxon>Ecdysozoa</taxon>
        <taxon>Nematoda</taxon>
        <taxon>Chromadorea</taxon>
        <taxon>Rhabditida</taxon>
        <taxon>Rhabditina</taxon>
        <taxon>Rhabditomorpha</taxon>
        <taxon>Strongyloidea</taxon>
        <taxon>Ancylostomatidae</taxon>
        <taxon>Ancylostomatinae</taxon>
        <taxon>Ancylostoma</taxon>
    </lineage>
</organism>
<name>A0A368FN66_ANCCA</name>
<dbReference type="OrthoDB" id="5856625at2759"/>
<evidence type="ECO:0000256" key="1">
    <source>
        <dbReference type="SAM" id="Phobius"/>
    </source>
</evidence>
<reference evidence="2 3" key="1">
    <citation type="submission" date="2014-10" db="EMBL/GenBank/DDBJ databases">
        <title>Draft genome of the hookworm Ancylostoma caninum.</title>
        <authorList>
            <person name="Mitreva M."/>
        </authorList>
    </citation>
    <scope>NUCLEOTIDE SEQUENCE [LARGE SCALE GENOMIC DNA]</scope>
    <source>
        <strain evidence="2 3">Baltimore</strain>
    </source>
</reference>
<comment type="caution">
    <text evidence="2">The sequence shown here is derived from an EMBL/GenBank/DDBJ whole genome shotgun (WGS) entry which is preliminary data.</text>
</comment>
<keyword evidence="1" id="KW-0812">Transmembrane</keyword>
<sequence length="85" mass="9860">MSSRSEHVWANDRLYLTNQPIFESVMYAFTTMYLIGLYYIYATYKPKDMHKLVGAANFESFEGMLVVCFSHKCPDQETIMVEAAD</sequence>
<gene>
    <name evidence="2" type="ORF">ANCCAN_21710</name>
</gene>
<protein>
    <submittedName>
        <fullName evidence="2">Uncharacterized protein</fullName>
    </submittedName>
</protein>
<feature type="transmembrane region" description="Helical" evidence="1">
    <location>
        <begin position="20"/>
        <end position="41"/>
    </location>
</feature>
<proteinExistence type="predicted"/>
<dbReference type="EMBL" id="JOJR01001083">
    <property type="protein sequence ID" value="RCN32479.1"/>
    <property type="molecule type" value="Genomic_DNA"/>
</dbReference>
<dbReference type="AlphaFoldDB" id="A0A368FN66"/>
<dbReference type="Proteomes" id="UP000252519">
    <property type="component" value="Unassembled WGS sequence"/>
</dbReference>
<evidence type="ECO:0000313" key="2">
    <source>
        <dbReference type="EMBL" id="RCN32479.1"/>
    </source>
</evidence>